<accession>A0A081NZQ1</accession>
<proteinExistence type="predicted"/>
<dbReference type="AlphaFoldDB" id="A0A081NZQ1"/>
<protein>
    <submittedName>
        <fullName evidence="1">Uncharacterized protein</fullName>
    </submittedName>
</protein>
<sequence length="91" mass="10440">MNVNIMGSRMTHSKENGYVGHVEFQYEGHEAPYEITLHSKNAKDWSYSLIFSKESGSEEDILAVEERLEEDDDFYDLLVNAALQSLPRQEG</sequence>
<dbReference type="Proteomes" id="UP000028123">
    <property type="component" value="Unassembled WGS sequence"/>
</dbReference>
<dbReference type="eggNOG" id="ENOG50339AN">
    <property type="taxonomic scope" value="Bacteria"/>
</dbReference>
<reference evidence="1 2" key="1">
    <citation type="submission" date="2014-06" db="EMBL/GenBank/DDBJ databases">
        <title>Draft genome sequence of Paenibacillus sp. MSt1.</title>
        <authorList>
            <person name="Aw Y.K."/>
            <person name="Ong K.S."/>
            <person name="Gan H.M."/>
            <person name="Lee S.M."/>
        </authorList>
    </citation>
    <scope>NUCLEOTIDE SEQUENCE [LARGE SCALE GENOMIC DNA]</scope>
    <source>
        <strain evidence="1 2">MSt1</strain>
    </source>
</reference>
<gene>
    <name evidence="1" type="ORF">ET33_11595</name>
</gene>
<name>A0A081NZQ1_9BACL</name>
<dbReference type="RefSeq" id="WP_010492486.1">
    <property type="nucleotide sequence ID" value="NZ_FYEP01000005.1"/>
</dbReference>
<dbReference type="EMBL" id="JNVM01000018">
    <property type="protein sequence ID" value="KEQ23924.1"/>
    <property type="molecule type" value="Genomic_DNA"/>
</dbReference>
<evidence type="ECO:0000313" key="2">
    <source>
        <dbReference type="Proteomes" id="UP000028123"/>
    </source>
</evidence>
<organism evidence="1 2">
    <name type="scientific">Paenibacillus tyrfis</name>
    <dbReference type="NCBI Taxonomy" id="1501230"/>
    <lineage>
        <taxon>Bacteria</taxon>
        <taxon>Bacillati</taxon>
        <taxon>Bacillota</taxon>
        <taxon>Bacilli</taxon>
        <taxon>Bacillales</taxon>
        <taxon>Paenibacillaceae</taxon>
        <taxon>Paenibacillus</taxon>
    </lineage>
</organism>
<dbReference type="OrthoDB" id="2665115at2"/>
<keyword evidence="2" id="KW-1185">Reference proteome</keyword>
<evidence type="ECO:0000313" key="1">
    <source>
        <dbReference type="EMBL" id="KEQ23924.1"/>
    </source>
</evidence>
<comment type="caution">
    <text evidence="1">The sequence shown here is derived from an EMBL/GenBank/DDBJ whole genome shotgun (WGS) entry which is preliminary data.</text>
</comment>